<gene>
    <name evidence="5" type="ORF">SAMN05216337_104040</name>
</gene>
<evidence type="ECO:0000256" key="3">
    <source>
        <dbReference type="ARBA" id="ARBA00022679"/>
    </source>
</evidence>
<comment type="similarity">
    <text evidence="1">Belongs to the glycosyltransferase 25 family.</text>
</comment>
<evidence type="ECO:0000259" key="4">
    <source>
        <dbReference type="Pfam" id="PF00535"/>
    </source>
</evidence>
<evidence type="ECO:0000256" key="1">
    <source>
        <dbReference type="ARBA" id="ARBA00006721"/>
    </source>
</evidence>
<sequence length="647" mass="73518">MANQTICLSMIVKNEAPVIERCLRSVLPLIDYWVICDTGSTDGTQDVIRSFFATHGKPGELHQRPWKDFAHNRSEALTLARNKADYSLIIDADDAFEVPADNAFPNLTADSYSVDIKDSSIQYQRTQLVRNALPWCYRGVLHEFLACNTATSSGHLPIIMRRNHDGARRRDPNTYRSDAAILEAALQTETDPFMRSRYIFYLAQSLRDCGERQKALTRYMERAELGFWQQEVYVSLCTAAGLKAQLDYPVGEVIEAFDSAAAVDPTRAEALHHAARYCRDRQLFQQGYEFAGRAINLRLPQNALFAEPWIYDYGSLDEYAVNAYWAGDYLGSLEACQRVLSCETISEEMRMRVQGNARFARDRIQELQDEARLRRQPPPQTTFLPKVLIAILAKSKAGHLPLFLDCIESLDYPQDRICLHIRTNNNTDNTAEILRSWTERVGARYAHVELDDSDTPEKIQEFADHEWNPARFSVLGRIRQHSMNQTLALGCDFYFVVDVDNFLRPSTLRKLVELNQPIVAPLLKCVDADRPLYSNFHHGVDQNGYFLQTATYGEILAQTSPGLHEVAVVHCTYLVRADAIPKLTYDDGSARYEYVVFSHSARRAGIPQMLDNREVYGWLTFASNGERIRPLLELPGDSVLVANAHGK</sequence>
<keyword evidence="3 5" id="KW-0808">Transferase</keyword>
<accession>A0A1G7H5B3</accession>
<keyword evidence="2" id="KW-0328">Glycosyltransferase</keyword>
<dbReference type="Pfam" id="PF03452">
    <property type="entry name" value="Anp1"/>
    <property type="match status" value="1"/>
</dbReference>
<name>A0A1G7H5B3_9BRAD</name>
<evidence type="ECO:0000256" key="2">
    <source>
        <dbReference type="ARBA" id="ARBA00022676"/>
    </source>
</evidence>
<dbReference type="PANTHER" id="PTHR10730">
    <property type="entry name" value="PROCOLLAGEN-LYSINE,2-OXOGLUTARATE 5-DIOXYGENASE/GLYCOSYLTRANSFERASE 25 FAMILY MEMBER"/>
    <property type="match status" value="1"/>
</dbReference>
<protein>
    <submittedName>
        <fullName evidence="5">Glycosyl transferase family 2</fullName>
    </submittedName>
</protein>
<dbReference type="InterPro" id="IPR029044">
    <property type="entry name" value="Nucleotide-diphossugar_trans"/>
</dbReference>
<evidence type="ECO:0000313" key="6">
    <source>
        <dbReference type="Proteomes" id="UP000199245"/>
    </source>
</evidence>
<dbReference type="AlphaFoldDB" id="A0A1G7H5B3"/>
<organism evidence="5 6">
    <name type="scientific">Bradyrhizobium brasilense</name>
    <dbReference type="NCBI Taxonomy" id="1419277"/>
    <lineage>
        <taxon>Bacteria</taxon>
        <taxon>Pseudomonadati</taxon>
        <taxon>Pseudomonadota</taxon>
        <taxon>Alphaproteobacteria</taxon>
        <taxon>Hyphomicrobiales</taxon>
        <taxon>Nitrobacteraceae</taxon>
        <taxon>Bradyrhizobium</taxon>
    </lineage>
</organism>
<dbReference type="InterPro" id="IPR050757">
    <property type="entry name" value="Collagen_mod_GT25"/>
</dbReference>
<dbReference type="Pfam" id="PF00535">
    <property type="entry name" value="Glycos_transf_2"/>
    <property type="match status" value="1"/>
</dbReference>
<dbReference type="PANTHER" id="PTHR10730:SF53">
    <property type="entry name" value="GLYCOSYLTRANSFERASE 25 FAMILY MEMBER"/>
    <property type="match status" value="1"/>
</dbReference>
<dbReference type="Proteomes" id="UP000199245">
    <property type="component" value="Unassembled WGS sequence"/>
</dbReference>
<dbReference type="SUPFAM" id="SSF53448">
    <property type="entry name" value="Nucleotide-diphospho-sugar transferases"/>
    <property type="match status" value="2"/>
</dbReference>
<dbReference type="GO" id="GO:0050211">
    <property type="term" value="F:procollagen galactosyltransferase activity"/>
    <property type="evidence" value="ECO:0007669"/>
    <property type="project" value="TreeGrafter"/>
</dbReference>
<evidence type="ECO:0000313" key="5">
    <source>
        <dbReference type="EMBL" id="SDE95319.1"/>
    </source>
</evidence>
<dbReference type="EMBL" id="FMZW01000040">
    <property type="protein sequence ID" value="SDE95319.1"/>
    <property type="molecule type" value="Genomic_DNA"/>
</dbReference>
<proteinExistence type="inferred from homology"/>
<dbReference type="InterPro" id="IPR001173">
    <property type="entry name" value="Glyco_trans_2-like"/>
</dbReference>
<reference evidence="5 6" key="1">
    <citation type="submission" date="2016-10" db="EMBL/GenBank/DDBJ databases">
        <authorList>
            <person name="de Groot N.N."/>
        </authorList>
    </citation>
    <scope>NUCLEOTIDE SEQUENCE [LARGE SCALE GENOMIC DNA]</scope>
    <source>
        <strain evidence="5 6">R5</strain>
    </source>
</reference>
<dbReference type="RefSeq" id="WP_092088188.1">
    <property type="nucleotide sequence ID" value="NZ_FMZW01000040.1"/>
</dbReference>
<dbReference type="Gene3D" id="3.90.550.10">
    <property type="entry name" value="Spore Coat Polysaccharide Biosynthesis Protein SpsA, Chain A"/>
    <property type="match status" value="2"/>
</dbReference>
<feature type="domain" description="Glycosyltransferase 2-like" evidence="4">
    <location>
        <begin position="10"/>
        <end position="97"/>
    </location>
</feature>